<dbReference type="EMBL" id="LWUJ01000011">
    <property type="protein sequence ID" value="OAL10193.1"/>
    <property type="molecule type" value="Genomic_DNA"/>
</dbReference>
<evidence type="ECO:0000256" key="2">
    <source>
        <dbReference type="ARBA" id="ARBA00022555"/>
    </source>
</evidence>
<evidence type="ECO:0000256" key="1">
    <source>
        <dbReference type="ARBA" id="ARBA00011949"/>
    </source>
</evidence>
<keyword evidence="7" id="KW-0694">RNA-binding</keyword>
<keyword evidence="5" id="KW-0547">Nucleotide-binding</keyword>
<name>A0A1A9QCL8_9MOLU</name>
<dbReference type="InterPro" id="IPR023382">
    <property type="entry name" value="MnmA-like_central_sf"/>
</dbReference>
<dbReference type="SUPFAM" id="SSF52402">
    <property type="entry name" value="Adenine nucleotide alpha hydrolases-like"/>
    <property type="match status" value="1"/>
</dbReference>
<dbReference type="InterPro" id="IPR014729">
    <property type="entry name" value="Rossmann-like_a/b/a_fold"/>
</dbReference>
<dbReference type="EC" id="2.8.1.13" evidence="1"/>
<keyword evidence="2" id="KW-0820">tRNA-binding</keyword>
<dbReference type="InterPro" id="IPR046885">
    <property type="entry name" value="MnmA-like_C"/>
</dbReference>
<keyword evidence="4" id="KW-0819">tRNA processing</keyword>
<evidence type="ECO:0000313" key="13">
    <source>
        <dbReference type="Proteomes" id="UP000077623"/>
    </source>
</evidence>
<comment type="catalytic activity">
    <reaction evidence="9">
        <text>S-sulfanyl-L-cysteinyl-[protein] + uridine(34) in tRNA + AH2 + ATP = 2-thiouridine(34) in tRNA + L-cysteinyl-[protein] + A + AMP + diphosphate + H(+)</text>
        <dbReference type="Rhea" id="RHEA:47032"/>
        <dbReference type="Rhea" id="RHEA-COMP:10131"/>
        <dbReference type="Rhea" id="RHEA-COMP:11726"/>
        <dbReference type="Rhea" id="RHEA-COMP:11727"/>
        <dbReference type="Rhea" id="RHEA-COMP:11728"/>
        <dbReference type="ChEBI" id="CHEBI:13193"/>
        <dbReference type="ChEBI" id="CHEBI:15378"/>
        <dbReference type="ChEBI" id="CHEBI:17499"/>
        <dbReference type="ChEBI" id="CHEBI:29950"/>
        <dbReference type="ChEBI" id="CHEBI:30616"/>
        <dbReference type="ChEBI" id="CHEBI:33019"/>
        <dbReference type="ChEBI" id="CHEBI:61963"/>
        <dbReference type="ChEBI" id="CHEBI:65315"/>
        <dbReference type="ChEBI" id="CHEBI:87170"/>
        <dbReference type="ChEBI" id="CHEBI:456215"/>
        <dbReference type="EC" id="2.8.1.13"/>
    </reaction>
</comment>
<dbReference type="GO" id="GO:0008168">
    <property type="term" value="F:methyltransferase activity"/>
    <property type="evidence" value="ECO:0007669"/>
    <property type="project" value="UniProtKB-KW"/>
</dbReference>
<dbReference type="Pfam" id="PF03054">
    <property type="entry name" value="tRNA_Me_trans"/>
    <property type="match status" value="1"/>
</dbReference>
<dbReference type="Proteomes" id="UP000077623">
    <property type="component" value="Unassembled WGS sequence"/>
</dbReference>
<dbReference type="InterPro" id="IPR046884">
    <property type="entry name" value="MnmA-like_central"/>
</dbReference>
<dbReference type="Gene3D" id="2.40.30.10">
    <property type="entry name" value="Translation factors"/>
    <property type="match status" value="1"/>
</dbReference>
<gene>
    <name evidence="12" type="ORF">A6V39_01950</name>
</gene>
<dbReference type="PANTHER" id="PTHR11933">
    <property type="entry name" value="TRNA 5-METHYLAMINOMETHYL-2-THIOURIDYLATE -METHYLTRANSFERASE"/>
    <property type="match status" value="1"/>
</dbReference>
<dbReference type="Pfam" id="PF20258">
    <property type="entry name" value="tRNA_Me_trans_C"/>
    <property type="match status" value="1"/>
</dbReference>
<proteinExistence type="predicted"/>
<dbReference type="GO" id="GO:0005524">
    <property type="term" value="F:ATP binding"/>
    <property type="evidence" value="ECO:0007669"/>
    <property type="project" value="UniProtKB-KW"/>
</dbReference>
<feature type="domain" description="tRNA-specific 2-thiouridylase MnmA-like C-terminal" evidence="10">
    <location>
        <begin position="295"/>
        <end position="364"/>
    </location>
</feature>
<evidence type="ECO:0000256" key="7">
    <source>
        <dbReference type="ARBA" id="ARBA00022884"/>
    </source>
</evidence>
<feature type="domain" description="tRNA-specific 2-thiouridylase MnmA-like central" evidence="11">
    <location>
        <begin position="215"/>
        <end position="279"/>
    </location>
</feature>
<dbReference type="NCBIfam" id="TIGR00420">
    <property type="entry name" value="trmU"/>
    <property type="match status" value="1"/>
</dbReference>
<evidence type="ECO:0000256" key="8">
    <source>
        <dbReference type="ARBA" id="ARBA00023157"/>
    </source>
</evidence>
<evidence type="ECO:0000256" key="6">
    <source>
        <dbReference type="ARBA" id="ARBA00022840"/>
    </source>
</evidence>
<keyword evidence="13" id="KW-1185">Reference proteome</keyword>
<evidence type="ECO:0000256" key="5">
    <source>
        <dbReference type="ARBA" id="ARBA00022741"/>
    </source>
</evidence>
<keyword evidence="3 12" id="KW-0808">Transferase</keyword>
<dbReference type="InterPro" id="IPR004506">
    <property type="entry name" value="MnmA-like"/>
</dbReference>
<sequence length="369" mass="42849">MCSMSLKVVIALSGGVDSAIAAFLLKKQGYQLFGVYMQNWDVQLNEENAPNSFCSKQEDLKYVKEICNKLNIPLQVYNFVPEYWENVFEPYLDLLENSLISNPDILCNSRIKFGILLNKLRENYGDDIKIATGHWARILKEENKYYLARCSNSSKDQTYFLSRLTEEQLKYIIFPLQDIQNKEEIRALAKANDLSVWKRKDSMGICFIGKREYSSFITNYLPVQEGDLIDIDSKEILGKHKGAHLYVLHQRGGFALKGYQERYYVCSKDVERNIVYLCRESRIAKYLYTTISFCEDPHWINDIPALNSIFFVKTRHGGEFLKMKLLTLDNISCSLEHEAIFTTSPGQYFVFYDENKNKCLGSAMYKYGK</sequence>
<dbReference type="GO" id="GO:0000049">
    <property type="term" value="F:tRNA binding"/>
    <property type="evidence" value="ECO:0007669"/>
    <property type="project" value="UniProtKB-KW"/>
</dbReference>
<evidence type="ECO:0000256" key="4">
    <source>
        <dbReference type="ARBA" id="ARBA00022694"/>
    </source>
</evidence>
<evidence type="ECO:0000256" key="3">
    <source>
        <dbReference type="ARBA" id="ARBA00022679"/>
    </source>
</evidence>
<evidence type="ECO:0000259" key="10">
    <source>
        <dbReference type="Pfam" id="PF20258"/>
    </source>
</evidence>
<protein>
    <recommendedName>
        <fullName evidence="1">tRNA-uridine 2-sulfurtransferase</fullName>
        <ecNumber evidence="1">2.8.1.13</ecNumber>
    </recommendedName>
</protein>
<keyword evidence="6" id="KW-0067">ATP-binding</keyword>
<dbReference type="PANTHER" id="PTHR11933:SF5">
    <property type="entry name" value="MITOCHONDRIAL TRNA-SPECIFIC 2-THIOURIDYLASE 1"/>
    <property type="match status" value="1"/>
</dbReference>
<dbReference type="Gene3D" id="3.40.50.620">
    <property type="entry name" value="HUPs"/>
    <property type="match status" value="1"/>
</dbReference>
<dbReference type="CDD" id="cd01998">
    <property type="entry name" value="MnmA_TRMU-like"/>
    <property type="match status" value="1"/>
</dbReference>
<evidence type="ECO:0000256" key="9">
    <source>
        <dbReference type="ARBA" id="ARBA00051542"/>
    </source>
</evidence>
<dbReference type="NCBIfam" id="NF001138">
    <property type="entry name" value="PRK00143.1"/>
    <property type="match status" value="1"/>
</dbReference>
<dbReference type="GO" id="GO:0103016">
    <property type="term" value="F:tRNA-uridine 2-sulfurtransferase activity"/>
    <property type="evidence" value="ECO:0007669"/>
    <property type="project" value="UniProtKB-EC"/>
</dbReference>
<accession>A0A1A9QCL8</accession>
<organism evidence="12 13">
    <name type="scientific">Candidatus Mycoplasma haematobovis</name>
    <dbReference type="NCBI Taxonomy" id="432608"/>
    <lineage>
        <taxon>Bacteria</taxon>
        <taxon>Bacillati</taxon>
        <taxon>Mycoplasmatota</taxon>
        <taxon>Mollicutes</taxon>
        <taxon>Mycoplasmataceae</taxon>
        <taxon>Mycoplasma</taxon>
    </lineage>
</organism>
<keyword evidence="8" id="KW-1015">Disulfide bond</keyword>
<dbReference type="GO" id="GO:0032259">
    <property type="term" value="P:methylation"/>
    <property type="evidence" value="ECO:0007669"/>
    <property type="project" value="UniProtKB-KW"/>
</dbReference>
<dbReference type="AlphaFoldDB" id="A0A1A9QCL8"/>
<comment type="caution">
    <text evidence="12">The sequence shown here is derived from an EMBL/GenBank/DDBJ whole genome shotgun (WGS) entry which is preliminary data.</text>
</comment>
<dbReference type="Pfam" id="PF20259">
    <property type="entry name" value="tRNA_Me_trans_M"/>
    <property type="match status" value="1"/>
</dbReference>
<keyword evidence="12" id="KW-0489">Methyltransferase</keyword>
<evidence type="ECO:0000313" key="12">
    <source>
        <dbReference type="EMBL" id="OAL10193.1"/>
    </source>
</evidence>
<dbReference type="STRING" id="432608.A6V39_01950"/>
<dbReference type="GO" id="GO:0002143">
    <property type="term" value="P:tRNA wobble position uridine thiolation"/>
    <property type="evidence" value="ECO:0007669"/>
    <property type="project" value="TreeGrafter"/>
</dbReference>
<evidence type="ECO:0000259" key="11">
    <source>
        <dbReference type="Pfam" id="PF20259"/>
    </source>
</evidence>
<reference evidence="13" key="1">
    <citation type="submission" date="2016-04" db="EMBL/GenBank/DDBJ databases">
        <authorList>
            <person name="Quiroz-Castaneda R.E."/>
            <person name="Martinez-Ocampo F."/>
        </authorList>
    </citation>
    <scope>NUCLEOTIDE SEQUENCE [LARGE SCALE GENOMIC DNA]</scope>
    <source>
        <strain evidence="13">INIFAP01</strain>
    </source>
</reference>
<dbReference type="Gene3D" id="2.30.30.280">
    <property type="entry name" value="Adenine nucleotide alpha hydrolases-like domains"/>
    <property type="match status" value="1"/>
</dbReference>